<dbReference type="CDD" id="cd03784">
    <property type="entry name" value="GT1_Gtf-like"/>
    <property type="match status" value="1"/>
</dbReference>
<comment type="similarity">
    <text evidence="1 4">Belongs to the UDP-glycosyltransferase family.</text>
</comment>
<evidence type="ECO:0000256" key="5">
    <source>
        <dbReference type="RuleBase" id="RU362057"/>
    </source>
</evidence>
<dbReference type="InterPro" id="IPR002213">
    <property type="entry name" value="UDP_glucos_trans"/>
</dbReference>
<evidence type="ECO:0000313" key="7">
    <source>
        <dbReference type="Proteomes" id="UP000238479"/>
    </source>
</evidence>
<evidence type="ECO:0000256" key="1">
    <source>
        <dbReference type="ARBA" id="ARBA00009995"/>
    </source>
</evidence>
<dbReference type="FunFam" id="3.40.50.2000:FF:000056">
    <property type="entry name" value="Glycosyltransferase"/>
    <property type="match status" value="1"/>
</dbReference>
<reference evidence="6 7" key="1">
    <citation type="journal article" date="2018" name="Nat. Genet.">
        <title>The Rosa genome provides new insights in the design of modern roses.</title>
        <authorList>
            <person name="Bendahmane M."/>
        </authorList>
    </citation>
    <scope>NUCLEOTIDE SEQUENCE [LARGE SCALE GENOMIC DNA]</scope>
    <source>
        <strain evidence="7">cv. Old Blush</strain>
    </source>
</reference>
<dbReference type="Proteomes" id="UP000238479">
    <property type="component" value="Chromosome 7"/>
</dbReference>
<name>A0A2P6P6C3_ROSCH</name>
<dbReference type="PANTHER" id="PTHR48046">
    <property type="entry name" value="UDP-GLYCOSYLTRANSFERASE 72E1"/>
    <property type="match status" value="1"/>
</dbReference>
<dbReference type="EC" id="2.4.1.-" evidence="5"/>
<protein>
    <recommendedName>
        <fullName evidence="5">Glycosyltransferase</fullName>
        <ecNumber evidence="5">2.4.1.-</ecNumber>
    </recommendedName>
</protein>
<dbReference type="PANTHER" id="PTHR48046:SF6">
    <property type="entry name" value="GLYCOSYLTRANSFERASE"/>
    <property type="match status" value="1"/>
</dbReference>
<evidence type="ECO:0000313" key="6">
    <source>
        <dbReference type="EMBL" id="PRQ17466.1"/>
    </source>
</evidence>
<dbReference type="SUPFAM" id="SSF53756">
    <property type="entry name" value="UDP-Glycosyltransferase/glycogen phosphorylase"/>
    <property type="match status" value="1"/>
</dbReference>
<dbReference type="GO" id="GO:0008194">
    <property type="term" value="F:UDP-glycosyltransferase activity"/>
    <property type="evidence" value="ECO:0007669"/>
    <property type="project" value="InterPro"/>
</dbReference>
<proteinExistence type="inferred from homology"/>
<dbReference type="Pfam" id="PF00201">
    <property type="entry name" value="UDPGT"/>
    <property type="match status" value="1"/>
</dbReference>
<dbReference type="Gene3D" id="3.40.50.2000">
    <property type="entry name" value="Glycogen Phosphorylase B"/>
    <property type="match status" value="2"/>
</dbReference>
<dbReference type="STRING" id="74649.A0A2P6P6C3"/>
<keyword evidence="3 4" id="KW-0808">Transferase</keyword>
<organism evidence="6 7">
    <name type="scientific">Rosa chinensis</name>
    <name type="common">China rose</name>
    <dbReference type="NCBI Taxonomy" id="74649"/>
    <lineage>
        <taxon>Eukaryota</taxon>
        <taxon>Viridiplantae</taxon>
        <taxon>Streptophyta</taxon>
        <taxon>Embryophyta</taxon>
        <taxon>Tracheophyta</taxon>
        <taxon>Spermatophyta</taxon>
        <taxon>Magnoliopsida</taxon>
        <taxon>eudicotyledons</taxon>
        <taxon>Gunneridae</taxon>
        <taxon>Pentapetalae</taxon>
        <taxon>rosids</taxon>
        <taxon>fabids</taxon>
        <taxon>Rosales</taxon>
        <taxon>Rosaceae</taxon>
        <taxon>Rosoideae</taxon>
        <taxon>Rosoideae incertae sedis</taxon>
        <taxon>Rosa</taxon>
    </lineage>
</organism>
<dbReference type="EMBL" id="PDCK01000045">
    <property type="protein sequence ID" value="PRQ17466.1"/>
    <property type="molecule type" value="Genomic_DNA"/>
</dbReference>
<dbReference type="AlphaFoldDB" id="A0A2P6P6C3"/>
<evidence type="ECO:0000256" key="2">
    <source>
        <dbReference type="ARBA" id="ARBA00022676"/>
    </source>
</evidence>
<sequence length="479" mass="52877">MEPAGHVAIIPTPGLGHLIPLLELAKRLVVQHNFTITVLIPNDGTNLTPQKKVLEALSETISSTFLPPVNFDDLPPESAMETKIALTLARSLSAIRDSVKALAESTRLVALVVDLFGLEAFDVANEFNVLPYLFFPTTAMLLWFVFELPKLDETTTCEYRDLPEPVQLPGCVPLHGRDFTEPVQDRSNEAYKAIVRICKMYKSAGGIMVNSFADLEPGAFKAFKEQGPSLGLPPVYPVGPKIKTGSANEMGENECLSWLDGQPKGSVLFVSFGSGGTLTAEQMNELALGLEMSRVRFLWVARSPNEKQNATYFGAQGSNDPSTFLPEGFLERTKDVGLVVTSWVPQVQILSHTSTGGFLTHCGWNSTLESIVHGVPLIAWPLYAEQKMNVVLLAEDLKVAWRVEVNEKGIVQCEEISKYAKGRRKSAKKEDDGIERGISTGFEPRWVIYKITLRGSQYMEGTQELVNILCQRMFVLITN</sequence>
<keyword evidence="2 4" id="KW-0328">Glycosyltransferase</keyword>
<dbReference type="Gramene" id="PRQ17466">
    <property type="protein sequence ID" value="PRQ17466"/>
    <property type="gene ID" value="RchiOBHm_Chr7g0195311"/>
</dbReference>
<dbReference type="OMA" id="PPNAKME"/>
<dbReference type="InterPro" id="IPR035595">
    <property type="entry name" value="UDP_glycos_trans_CS"/>
</dbReference>
<keyword evidence="7" id="KW-1185">Reference proteome</keyword>
<dbReference type="FunFam" id="3.40.50.2000:FF:000054">
    <property type="entry name" value="Glycosyltransferase"/>
    <property type="match status" value="1"/>
</dbReference>
<accession>A0A2P6P6C3</accession>
<comment type="caution">
    <text evidence="6">The sequence shown here is derived from an EMBL/GenBank/DDBJ whole genome shotgun (WGS) entry which is preliminary data.</text>
</comment>
<dbReference type="PROSITE" id="PS00375">
    <property type="entry name" value="UDPGT"/>
    <property type="match status" value="1"/>
</dbReference>
<evidence type="ECO:0000256" key="4">
    <source>
        <dbReference type="RuleBase" id="RU003718"/>
    </source>
</evidence>
<gene>
    <name evidence="6" type="ORF">RchiOBHm_Chr7g0195311</name>
</gene>
<evidence type="ECO:0000256" key="3">
    <source>
        <dbReference type="ARBA" id="ARBA00022679"/>
    </source>
</evidence>